<dbReference type="PANTHER" id="PTHR42648">
    <property type="entry name" value="TRANSPOSASE, PUTATIVE-RELATED"/>
    <property type="match status" value="1"/>
</dbReference>
<dbReference type="GO" id="GO:0003676">
    <property type="term" value="F:nucleic acid binding"/>
    <property type="evidence" value="ECO:0007669"/>
    <property type="project" value="InterPro"/>
</dbReference>
<keyword evidence="1" id="KW-0645">Protease</keyword>
<reference evidence="3 4" key="1">
    <citation type="journal article" date="2012" name="Nat. Biotechnol.">
        <title>Draft genome sequence of pigeonpea (Cajanus cajan), an orphan legume crop of resource-poor farmers.</title>
        <authorList>
            <person name="Varshney R.K."/>
            <person name="Chen W."/>
            <person name="Li Y."/>
            <person name="Bharti A.K."/>
            <person name="Saxena R.K."/>
            <person name="Schlueter J.A."/>
            <person name="Donoghue M.T."/>
            <person name="Azam S."/>
            <person name="Fan G."/>
            <person name="Whaley A.M."/>
            <person name="Farmer A.D."/>
            <person name="Sheridan J."/>
            <person name="Iwata A."/>
            <person name="Tuteja R."/>
            <person name="Penmetsa R.V."/>
            <person name="Wu W."/>
            <person name="Upadhyaya H.D."/>
            <person name="Yang S.P."/>
            <person name="Shah T."/>
            <person name="Saxena K.B."/>
            <person name="Michael T."/>
            <person name="McCombie W.R."/>
            <person name="Yang B."/>
            <person name="Zhang G."/>
            <person name="Yang H."/>
            <person name="Wang J."/>
            <person name="Spillane C."/>
            <person name="Cook D.R."/>
            <person name="May G.D."/>
            <person name="Xu X."/>
            <person name="Jackson S.A."/>
        </authorList>
    </citation>
    <scope>NUCLEOTIDE SEQUENCE [LARGE SCALE GENOMIC DNA]</scope>
    <source>
        <strain evidence="4">cv. Asha</strain>
    </source>
</reference>
<organism evidence="3 4">
    <name type="scientific">Cajanus cajan</name>
    <name type="common">Pigeon pea</name>
    <name type="synonym">Cajanus indicus</name>
    <dbReference type="NCBI Taxonomy" id="3821"/>
    <lineage>
        <taxon>Eukaryota</taxon>
        <taxon>Viridiplantae</taxon>
        <taxon>Streptophyta</taxon>
        <taxon>Embryophyta</taxon>
        <taxon>Tracheophyta</taxon>
        <taxon>Spermatophyta</taxon>
        <taxon>Magnoliopsida</taxon>
        <taxon>eudicotyledons</taxon>
        <taxon>Gunneridae</taxon>
        <taxon>Pentapetalae</taxon>
        <taxon>rosids</taxon>
        <taxon>fabids</taxon>
        <taxon>Fabales</taxon>
        <taxon>Fabaceae</taxon>
        <taxon>Papilionoideae</taxon>
        <taxon>50 kb inversion clade</taxon>
        <taxon>NPAAA clade</taxon>
        <taxon>indigoferoid/millettioid clade</taxon>
        <taxon>Phaseoleae</taxon>
        <taxon>Cajanus</taxon>
    </lineage>
</organism>
<dbReference type="InterPro" id="IPR039537">
    <property type="entry name" value="Retrotran_Ty1/copia-like"/>
</dbReference>
<dbReference type="InterPro" id="IPR054722">
    <property type="entry name" value="PolX-like_BBD"/>
</dbReference>
<dbReference type="Gramene" id="C.cajan_22440.t">
    <property type="protein sequence ID" value="C.cajan_22440.t"/>
    <property type="gene ID" value="C.cajan_22440"/>
</dbReference>
<evidence type="ECO:0000313" key="4">
    <source>
        <dbReference type="Proteomes" id="UP000075243"/>
    </source>
</evidence>
<evidence type="ECO:0000313" key="3">
    <source>
        <dbReference type="EMBL" id="KYP60690.1"/>
    </source>
</evidence>
<dbReference type="AlphaFoldDB" id="A0A151T0V3"/>
<dbReference type="InterPro" id="IPR012337">
    <property type="entry name" value="RNaseH-like_sf"/>
</dbReference>
<gene>
    <name evidence="3" type="ORF">KK1_023101</name>
</gene>
<dbReference type="PANTHER" id="PTHR42648:SF31">
    <property type="entry name" value="RNA-DIRECTED DNA POLYMERASE"/>
    <property type="match status" value="1"/>
</dbReference>
<keyword evidence="1" id="KW-0378">Hydrolase</keyword>
<dbReference type="Pfam" id="PF22936">
    <property type="entry name" value="Pol_BBD"/>
    <property type="match status" value="1"/>
</dbReference>
<sequence length="529" mass="60127">MLNTSKGKSSSTKKLSGKLDSSTDWIIDTRCSNHMTGDARLFSQLFDVSPTSIGLPNCKQTIATKEGMITLHKHMVLHNVLYVLDLTCNLSSVSHLLANLSYFVTFTNKLCIIQDCALMTLIGEGEQCDGVYWFWPLQQLQAYQATMGDKRELWHQKLGHPSRKVYFLLPDNNNESKDVNVIHEPCDICLIVKQTRSICSSSNSRAINVFHLIHCDIWGAYTLSVICGAHYFLIIVNDCSRVVWVYLMTRLYDLEEIMFFISRDVVFFKHQYPYSNETYLHTTDAVFENKKYYNIVPYFEDTSLARGSAMSLSVAGATNSEVVQHVTDEARTGPQGQDQSLLRVASIIPWRRLAITTGTPNSFKEVVKDLGWHNAMQDKFDTLERNGTWTLEELPSGKKGILRYFLGIEVAHGKDGLFLSQRKYVIDIISEAGLVGARPISTPMEQNYHLATINGVLFDAPKKYRQLVGPFDLKIIDELLYFIRFFSCLLENEKKPIVSRSFVEAKYKSMITTTCELKRLKSLLACFGI</sequence>
<dbReference type="GO" id="GO:0008233">
    <property type="term" value="F:peptidase activity"/>
    <property type="evidence" value="ECO:0007669"/>
    <property type="project" value="UniProtKB-KW"/>
</dbReference>
<dbReference type="Proteomes" id="UP000075243">
    <property type="component" value="Chromosome 9"/>
</dbReference>
<proteinExistence type="predicted"/>
<feature type="domain" description="Retrovirus-related Pol polyprotein from transposon TNT 1-94-like beta-barrel" evidence="2">
    <location>
        <begin position="25"/>
        <end position="97"/>
    </location>
</feature>
<dbReference type="GO" id="GO:0006508">
    <property type="term" value="P:proteolysis"/>
    <property type="evidence" value="ECO:0007669"/>
    <property type="project" value="UniProtKB-KW"/>
</dbReference>
<protein>
    <submittedName>
        <fullName evidence="3">Retrovirus-related Pol polyprotein from transposon TNT 1-94</fullName>
    </submittedName>
</protein>
<dbReference type="Gene3D" id="3.30.420.10">
    <property type="entry name" value="Ribonuclease H-like superfamily/Ribonuclease H"/>
    <property type="match status" value="1"/>
</dbReference>
<dbReference type="SUPFAM" id="SSF53098">
    <property type="entry name" value="Ribonuclease H-like"/>
    <property type="match status" value="1"/>
</dbReference>
<evidence type="ECO:0000256" key="1">
    <source>
        <dbReference type="ARBA" id="ARBA00022670"/>
    </source>
</evidence>
<dbReference type="InterPro" id="IPR036397">
    <property type="entry name" value="RNaseH_sf"/>
</dbReference>
<evidence type="ECO:0000259" key="2">
    <source>
        <dbReference type="Pfam" id="PF22936"/>
    </source>
</evidence>
<dbReference type="EMBL" id="CM003611">
    <property type="protein sequence ID" value="KYP60690.1"/>
    <property type="molecule type" value="Genomic_DNA"/>
</dbReference>
<keyword evidence="4" id="KW-1185">Reference proteome</keyword>
<accession>A0A151T0V3</accession>
<name>A0A151T0V3_CAJCA</name>